<proteinExistence type="inferred from homology"/>
<evidence type="ECO:0000256" key="1">
    <source>
        <dbReference type="ARBA" id="ARBA00022801"/>
    </source>
</evidence>
<evidence type="ECO:0000256" key="2">
    <source>
        <dbReference type="RuleBase" id="RU003476"/>
    </source>
</evidence>
<accession>A0A0G0BIT8</accession>
<organism evidence="4 5">
    <name type="scientific">candidate division CPR3 bacterium GW2011_GWF2_35_18</name>
    <dbReference type="NCBI Taxonomy" id="1618350"/>
    <lineage>
        <taxon>Bacteria</taxon>
        <taxon>Bacteria division CPR3</taxon>
    </lineage>
</organism>
<dbReference type="AlphaFoldDB" id="A0A0G0BIT8"/>
<keyword evidence="1 2" id="KW-0378">Hydrolase</keyword>
<dbReference type="InterPro" id="IPR020476">
    <property type="entry name" value="Nudix_hydrolase"/>
</dbReference>
<dbReference type="PROSITE" id="PS00893">
    <property type="entry name" value="NUDIX_BOX"/>
    <property type="match status" value="1"/>
</dbReference>
<name>A0A0G0BIT8_UNCC3</name>
<dbReference type="Pfam" id="PF00293">
    <property type="entry name" value="NUDIX"/>
    <property type="match status" value="1"/>
</dbReference>
<dbReference type="PANTHER" id="PTHR16099:SF5">
    <property type="entry name" value="NUCLEOTIDE TRIPHOSPHATE DIPHOSPHATASE NUDT15"/>
    <property type="match status" value="1"/>
</dbReference>
<reference evidence="4 5" key="1">
    <citation type="journal article" date="2015" name="Nature">
        <title>rRNA introns, odd ribosomes, and small enigmatic genomes across a large radiation of phyla.</title>
        <authorList>
            <person name="Brown C.T."/>
            <person name="Hug L.A."/>
            <person name="Thomas B.C."/>
            <person name="Sharon I."/>
            <person name="Castelle C.J."/>
            <person name="Singh A."/>
            <person name="Wilkins M.J."/>
            <person name="Williams K.H."/>
            <person name="Banfield J.F."/>
        </authorList>
    </citation>
    <scope>NUCLEOTIDE SEQUENCE [LARGE SCALE GENOMIC DNA]</scope>
</reference>
<dbReference type="InterPro" id="IPR015797">
    <property type="entry name" value="NUDIX_hydrolase-like_dom_sf"/>
</dbReference>
<dbReference type="PROSITE" id="PS51462">
    <property type="entry name" value="NUDIX"/>
    <property type="match status" value="1"/>
</dbReference>
<dbReference type="CDD" id="cd04678">
    <property type="entry name" value="NUDIX_MTH2_Nudt15"/>
    <property type="match status" value="1"/>
</dbReference>
<evidence type="ECO:0000313" key="5">
    <source>
        <dbReference type="Proteomes" id="UP000034581"/>
    </source>
</evidence>
<protein>
    <recommendedName>
        <fullName evidence="3">Nudix hydrolase domain-containing protein</fullName>
    </recommendedName>
</protein>
<dbReference type="FunFam" id="3.90.79.10:FF:000060">
    <property type="entry name" value="Nudix hydrolase 1"/>
    <property type="match status" value="1"/>
</dbReference>
<gene>
    <name evidence="4" type="ORF">UR67_C0007G0048</name>
</gene>
<dbReference type="PANTHER" id="PTHR16099">
    <property type="entry name" value="8-OXO-DGTP DIPHOSPHATES NUDT15"/>
    <property type="match status" value="1"/>
</dbReference>
<sequence>MKEKIVKVSCEMILEKGGKVLLGKRKNIFGAGQWAFPGGHLEVGESTLDCAKRELFEETGVKANEIDLFAVVNDTPNHQEEHYVRFVYIIKSWKGEIANAEPDCCEGWNWFSKDELPEPFFVGHQKVLPIYLGKIKTVTDIKVLER</sequence>
<evidence type="ECO:0000259" key="3">
    <source>
        <dbReference type="PROSITE" id="PS51462"/>
    </source>
</evidence>
<dbReference type="Proteomes" id="UP000034581">
    <property type="component" value="Unassembled WGS sequence"/>
</dbReference>
<dbReference type="InterPro" id="IPR020084">
    <property type="entry name" value="NUDIX_hydrolase_CS"/>
</dbReference>
<dbReference type="GO" id="GO:0016787">
    <property type="term" value="F:hydrolase activity"/>
    <property type="evidence" value="ECO:0007669"/>
    <property type="project" value="UniProtKB-KW"/>
</dbReference>
<dbReference type="EMBL" id="LBQB01000007">
    <property type="protein sequence ID" value="KKP69343.1"/>
    <property type="molecule type" value="Genomic_DNA"/>
</dbReference>
<dbReference type="Gene3D" id="3.90.79.10">
    <property type="entry name" value="Nucleoside Triphosphate Pyrophosphohydrolase"/>
    <property type="match status" value="1"/>
</dbReference>
<feature type="domain" description="Nudix hydrolase" evidence="3">
    <location>
        <begin position="3"/>
        <end position="134"/>
    </location>
</feature>
<comment type="similarity">
    <text evidence="2">Belongs to the Nudix hydrolase family.</text>
</comment>
<evidence type="ECO:0000313" key="4">
    <source>
        <dbReference type="EMBL" id="KKP69343.1"/>
    </source>
</evidence>
<dbReference type="InterPro" id="IPR000086">
    <property type="entry name" value="NUDIX_hydrolase_dom"/>
</dbReference>
<dbReference type="PRINTS" id="PR00502">
    <property type="entry name" value="NUDIXFAMILY"/>
</dbReference>
<comment type="caution">
    <text evidence="4">The sequence shown here is derived from an EMBL/GenBank/DDBJ whole genome shotgun (WGS) entry which is preliminary data.</text>
</comment>
<dbReference type="SUPFAM" id="SSF55811">
    <property type="entry name" value="Nudix"/>
    <property type="match status" value="1"/>
</dbReference>
<dbReference type="STRING" id="1618350.UR67_C0007G0048"/>